<sequence length="94" mass="10508">MRMRVSVMSWVPVLCGRQHTRCCAHVSLAFRGQRRKSRECQLVAPAQGRPKHPAAAQPPPPQLRRGQPMIDGCPGRHAWGNGAWVGRLHRARVS</sequence>
<proteinExistence type="predicted"/>
<gene>
    <name evidence="2" type="ORF">LCGC14_1313940</name>
</gene>
<protein>
    <submittedName>
        <fullName evidence="2">Uncharacterized protein</fullName>
    </submittedName>
</protein>
<evidence type="ECO:0000313" key="2">
    <source>
        <dbReference type="EMBL" id="KKM82989.1"/>
    </source>
</evidence>
<accession>A0A0F9KLF9</accession>
<reference evidence="2" key="1">
    <citation type="journal article" date="2015" name="Nature">
        <title>Complex archaea that bridge the gap between prokaryotes and eukaryotes.</title>
        <authorList>
            <person name="Spang A."/>
            <person name="Saw J.H."/>
            <person name="Jorgensen S.L."/>
            <person name="Zaremba-Niedzwiedzka K."/>
            <person name="Martijn J."/>
            <person name="Lind A.E."/>
            <person name="van Eijk R."/>
            <person name="Schleper C."/>
            <person name="Guy L."/>
            <person name="Ettema T.J."/>
        </authorList>
    </citation>
    <scope>NUCLEOTIDE SEQUENCE</scope>
</reference>
<dbReference type="AlphaFoldDB" id="A0A0F9KLF9"/>
<organism evidence="2">
    <name type="scientific">marine sediment metagenome</name>
    <dbReference type="NCBI Taxonomy" id="412755"/>
    <lineage>
        <taxon>unclassified sequences</taxon>
        <taxon>metagenomes</taxon>
        <taxon>ecological metagenomes</taxon>
    </lineage>
</organism>
<dbReference type="EMBL" id="LAZR01007782">
    <property type="protein sequence ID" value="KKM82989.1"/>
    <property type="molecule type" value="Genomic_DNA"/>
</dbReference>
<comment type="caution">
    <text evidence="2">The sequence shown here is derived from an EMBL/GenBank/DDBJ whole genome shotgun (WGS) entry which is preliminary data.</text>
</comment>
<evidence type="ECO:0000256" key="1">
    <source>
        <dbReference type="SAM" id="MobiDB-lite"/>
    </source>
</evidence>
<name>A0A0F9KLF9_9ZZZZ</name>
<feature type="region of interest" description="Disordered" evidence="1">
    <location>
        <begin position="44"/>
        <end position="72"/>
    </location>
</feature>